<gene>
    <name evidence="1" type="ORF">Tci_051143</name>
</gene>
<accession>A0A6L2N3B9</accession>
<dbReference type="EMBL" id="BKCJ010007816">
    <property type="protein sequence ID" value="GEU79165.1"/>
    <property type="molecule type" value="Genomic_DNA"/>
</dbReference>
<evidence type="ECO:0000313" key="1">
    <source>
        <dbReference type="EMBL" id="GEU79165.1"/>
    </source>
</evidence>
<comment type="caution">
    <text evidence="1">The sequence shown here is derived from an EMBL/GenBank/DDBJ whole genome shotgun (WGS) entry which is preliminary data.</text>
</comment>
<organism evidence="1">
    <name type="scientific">Tanacetum cinerariifolium</name>
    <name type="common">Dalmatian daisy</name>
    <name type="synonym">Chrysanthemum cinerariifolium</name>
    <dbReference type="NCBI Taxonomy" id="118510"/>
    <lineage>
        <taxon>Eukaryota</taxon>
        <taxon>Viridiplantae</taxon>
        <taxon>Streptophyta</taxon>
        <taxon>Embryophyta</taxon>
        <taxon>Tracheophyta</taxon>
        <taxon>Spermatophyta</taxon>
        <taxon>Magnoliopsida</taxon>
        <taxon>eudicotyledons</taxon>
        <taxon>Gunneridae</taxon>
        <taxon>Pentapetalae</taxon>
        <taxon>asterids</taxon>
        <taxon>campanulids</taxon>
        <taxon>Asterales</taxon>
        <taxon>Asteraceae</taxon>
        <taxon>Asteroideae</taxon>
        <taxon>Anthemideae</taxon>
        <taxon>Anthemidinae</taxon>
        <taxon>Tanacetum</taxon>
    </lineage>
</organism>
<proteinExistence type="predicted"/>
<dbReference type="SUPFAM" id="SSF56219">
    <property type="entry name" value="DNase I-like"/>
    <property type="match status" value="1"/>
</dbReference>
<dbReference type="InterPro" id="IPR036691">
    <property type="entry name" value="Endo/exonu/phosph_ase_sf"/>
</dbReference>
<dbReference type="Gene3D" id="3.60.10.10">
    <property type="entry name" value="Endonuclease/exonuclease/phosphatase"/>
    <property type="match status" value="1"/>
</dbReference>
<reference evidence="1" key="1">
    <citation type="journal article" date="2019" name="Sci. Rep.">
        <title>Draft genome of Tanacetum cinerariifolium, the natural source of mosquito coil.</title>
        <authorList>
            <person name="Yamashiro T."/>
            <person name="Shiraishi A."/>
            <person name="Satake H."/>
            <person name="Nakayama K."/>
        </authorList>
    </citation>
    <scope>NUCLEOTIDE SEQUENCE</scope>
</reference>
<dbReference type="AlphaFoldDB" id="A0A6L2N3B9"/>
<protein>
    <submittedName>
        <fullName evidence="1">Uncharacterized protein</fullName>
    </submittedName>
</protein>
<name>A0A6L2N3B9_TANCI</name>
<sequence>MEKVFLGKDGKPMVAARHVQFNTTKGGDSLDASVNTFTNKGVSNPLEDVEDTMHVDQNKLQPEKDVAVQNAVKSSFVDVANSEPLIDVSPASLLEQVWSGKGTGVKVKKRLEKQHGVNIMALAIQIGMALDVAGEEVVRLGGAEMVVNVSNGDKVTKVPIWVKMHKVPIVAYSKDGLSLIATQIEKPIMLDEFTSAMCADSWGRLGFSQALIEVSAETKLKKEVIMVVPMVEDMGYIKEQPTKATIDAQEDGFTTLQNRKKKSKAKENSNSRQYEGLKLNKPKYTFVYRQKQPAKATNEDEINIIKLKNHFDALHDQEELIKECDVGESSRQNGSAGIHADPEPNSLDSDIEVKEGLNCTPKQTKVQQVVNENHLSVCAILESHIDIATLSKVCSKFFRCWDWTLNASLCAKDLGHRKHMVHGVPWVLMGDFNVVLNMEDCYSGSSCFNFAMLDFKDYVYNIEVMDINFLGLHFTWNQKPKGGGGLLKKLDRIMGNVEFLDSFLDGNYMYQVVSKLKLLKKPIRKLLHDYGNLHERANKLRLELDEVKKALDLNPVDVNLREEEAIYVQAFNDAKLDEERFLKQKAKIEWLEVGDSNSAYFHKTIKSQYQKCRIDVIINENNVEFTSADVLNVFVTHYEMFLGTGMDCDDINVEGLFQKKVSDASFIDMVRPVFEVEIKGVMFDISDDRAPGPDGYTSAFFNKS</sequence>